<comment type="caution">
    <text evidence="2">The sequence shown here is derived from an EMBL/GenBank/DDBJ whole genome shotgun (WGS) entry which is preliminary data.</text>
</comment>
<evidence type="ECO:0000313" key="3">
    <source>
        <dbReference type="Proteomes" id="UP001501803"/>
    </source>
</evidence>
<dbReference type="EMBL" id="BAABCN010000002">
    <property type="protein sequence ID" value="GAA3866397.1"/>
    <property type="molecule type" value="Genomic_DNA"/>
</dbReference>
<feature type="region of interest" description="Disordered" evidence="1">
    <location>
        <begin position="184"/>
        <end position="207"/>
    </location>
</feature>
<proteinExistence type="predicted"/>
<evidence type="ECO:0000313" key="2">
    <source>
        <dbReference type="EMBL" id="GAA3866397.1"/>
    </source>
</evidence>
<organism evidence="2 3">
    <name type="scientific">Leifsonia kafniensis</name>
    <dbReference type="NCBI Taxonomy" id="475957"/>
    <lineage>
        <taxon>Bacteria</taxon>
        <taxon>Bacillati</taxon>
        <taxon>Actinomycetota</taxon>
        <taxon>Actinomycetes</taxon>
        <taxon>Micrococcales</taxon>
        <taxon>Microbacteriaceae</taxon>
        <taxon>Leifsonia</taxon>
    </lineage>
</organism>
<name>A0ABP7K5B2_9MICO</name>
<gene>
    <name evidence="2" type="ORF">GCM10022381_07530</name>
</gene>
<keyword evidence="3" id="KW-1185">Reference proteome</keyword>
<dbReference type="Proteomes" id="UP001501803">
    <property type="component" value="Unassembled WGS sequence"/>
</dbReference>
<reference evidence="3" key="1">
    <citation type="journal article" date="2019" name="Int. J. Syst. Evol. Microbiol.">
        <title>The Global Catalogue of Microorganisms (GCM) 10K type strain sequencing project: providing services to taxonomists for standard genome sequencing and annotation.</title>
        <authorList>
            <consortium name="The Broad Institute Genomics Platform"/>
            <consortium name="The Broad Institute Genome Sequencing Center for Infectious Disease"/>
            <person name="Wu L."/>
            <person name="Ma J."/>
        </authorList>
    </citation>
    <scope>NUCLEOTIDE SEQUENCE [LARGE SCALE GENOMIC DNA]</scope>
    <source>
        <strain evidence="3">JCM 17021</strain>
    </source>
</reference>
<evidence type="ECO:0000256" key="1">
    <source>
        <dbReference type="SAM" id="MobiDB-lite"/>
    </source>
</evidence>
<accession>A0ABP7K5B2</accession>
<protein>
    <recommendedName>
        <fullName evidence="4">AbiEi antitoxin C-terminal domain-containing protein</fullName>
    </recommendedName>
</protein>
<evidence type="ECO:0008006" key="4">
    <source>
        <dbReference type="Google" id="ProtNLM"/>
    </source>
</evidence>
<sequence>MHSRLSSVLTTADLPIAELSSARLDGELFGLGEFWCPIDVHDEPATRALSVARLLPRRAIAELQSAAWIYGVAPEPAQHRVCVDTRARAVIASSPRLQVRELRRVGDDSQLIGGLGVTTPLRTAIDLARWEQPTTLAVPEVLAGLLRYAGFASVGPVLEGFVAHSRAEARRALDRLAQTQLLLNDRPHGPDSSPRWLSLAKPPEPTL</sequence>
<dbReference type="RefSeq" id="WP_345062416.1">
    <property type="nucleotide sequence ID" value="NZ_BAABCN010000002.1"/>
</dbReference>